<name>A0A2S5BI28_9BASI</name>
<proteinExistence type="predicted"/>
<dbReference type="STRING" id="741276.A0A2S5BI28"/>
<dbReference type="SUPFAM" id="SSF82171">
    <property type="entry name" value="DPP6 N-terminal domain-like"/>
    <property type="match status" value="1"/>
</dbReference>
<evidence type="ECO:0000313" key="3">
    <source>
        <dbReference type="Proteomes" id="UP000237144"/>
    </source>
</evidence>
<feature type="region of interest" description="Disordered" evidence="1">
    <location>
        <begin position="311"/>
        <end position="360"/>
    </location>
</feature>
<comment type="caution">
    <text evidence="2">The sequence shown here is derived from an EMBL/GenBank/DDBJ whole genome shotgun (WGS) entry which is preliminary data.</text>
</comment>
<gene>
    <name evidence="2" type="ORF">BMF94_0601</name>
</gene>
<keyword evidence="3" id="KW-1185">Reference proteome</keyword>
<dbReference type="GO" id="GO:0005815">
    <property type="term" value="C:microtubule organizing center"/>
    <property type="evidence" value="ECO:0007669"/>
    <property type="project" value="TreeGrafter"/>
</dbReference>
<feature type="compositionally biased region" description="Basic and acidic residues" evidence="1">
    <location>
        <begin position="347"/>
        <end position="357"/>
    </location>
</feature>
<dbReference type="InterPro" id="IPR001680">
    <property type="entry name" value="WD40_rpt"/>
</dbReference>
<dbReference type="InterPro" id="IPR015943">
    <property type="entry name" value="WD40/YVTN_repeat-like_dom_sf"/>
</dbReference>
<evidence type="ECO:0000256" key="1">
    <source>
        <dbReference type="SAM" id="MobiDB-lite"/>
    </source>
</evidence>
<dbReference type="Pfam" id="PF00400">
    <property type="entry name" value="WD40"/>
    <property type="match status" value="1"/>
</dbReference>
<accession>A0A2S5BI28</accession>
<organism evidence="2 3">
    <name type="scientific">Rhodotorula taiwanensis</name>
    <dbReference type="NCBI Taxonomy" id="741276"/>
    <lineage>
        <taxon>Eukaryota</taxon>
        <taxon>Fungi</taxon>
        <taxon>Dikarya</taxon>
        <taxon>Basidiomycota</taxon>
        <taxon>Pucciniomycotina</taxon>
        <taxon>Microbotryomycetes</taxon>
        <taxon>Sporidiobolales</taxon>
        <taxon>Sporidiobolaceae</taxon>
        <taxon>Rhodotorula</taxon>
    </lineage>
</organism>
<dbReference type="PANTHER" id="PTHR16220:SF0">
    <property type="entry name" value="WD REPEAT-CONTAINING PROTEIN WRAP73"/>
    <property type="match status" value="1"/>
</dbReference>
<dbReference type="OrthoDB" id="308690at2759"/>
<feature type="compositionally biased region" description="Low complexity" evidence="1">
    <location>
        <begin position="335"/>
        <end position="346"/>
    </location>
</feature>
<feature type="region of interest" description="Disordered" evidence="1">
    <location>
        <begin position="503"/>
        <end position="523"/>
    </location>
</feature>
<dbReference type="GO" id="GO:1990810">
    <property type="term" value="P:microtubule anchoring at mitotic spindle pole body"/>
    <property type="evidence" value="ECO:0007669"/>
    <property type="project" value="TreeGrafter"/>
</dbReference>
<sequence length="682" mass="72007">MASWDISALYRHSASVIVPSAGHRRDRIVSCHRERVVLRDLGSLQVIRTWTLPIALNSDARNKDNNSSAASPAAAAAAITTFTVSPKAPHYILAFVKQSNTAWILDPDQDGEKARIDIGAEGAVAMGWADALEPTVMSWSAHHLRLSLFPLGETTAASPPAFHILSPKVSPSPGSSSSTYAGHSFHPDGTFLVSLERSRPVSSTGSAASAAASSSTSSSLSLYDTISMYSARSGEAEWALVKSFPLPIAPAQAAQVDLAGVKWSPCGRYIAAWTSATDYRVYVMSPLGHLLGSFAPYADIVPDAPAPTAAKKSAASTAGRITRPNGKPLAKASNAGPTPAPTARAAQSDHDRSRSERSTSSYVGLGVRTVEWHPSGEYLTVGGWDGKMRILTRFGWVAIAELGLPAPSPGGAKIAAPVVVWREPAQWVEKTRGRGIVSFERPNLPYPLPTPIAVDFGRPNPRMGIEKLRFSPSGAWCAVLNPGYPTAMALYALPLPTSASAGAHMGTSTTASDEQQKSRKAARPLGRSRLHTILLFTADPANTDSTSSAVGDGRIRDFQWQPRPRTARDHDLDYGEETFAADEADKAEDDSETLVVVTGKKGFATWRSPRIGINGEEDQGVAECVGLPAQTDFASASLSFATPARGSTTMPLVISSSPISAAGNSEATFCVAYPVPATDAGP</sequence>
<dbReference type="EMBL" id="PJQD01000005">
    <property type="protein sequence ID" value="POY76403.1"/>
    <property type="molecule type" value="Genomic_DNA"/>
</dbReference>
<dbReference type="Proteomes" id="UP000237144">
    <property type="component" value="Unassembled WGS sequence"/>
</dbReference>
<dbReference type="AlphaFoldDB" id="A0A2S5BI28"/>
<dbReference type="Gene3D" id="2.130.10.10">
    <property type="entry name" value="YVTN repeat-like/Quinoprotein amine dehydrogenase"/>
    <property type="match status" value="1"/>
</dbReference>
<dbReference type="PANTHER" id="PTHR16220">
    <property type="entry name" value="WD REPEAT PROTEIN 8-RELATED"/>
    <property type="match status" value="1"/>
</dbReference>
<dbReference type="InterPro" id="IPR052778">
    <property type="entry name" value="Centrosome-WD_assoc"/>
</dbReference>
<evidence type="ECO:0000313" key="2">
    <source>
        <dbReference type="EMBL" id="POY76403.1"/>
    </source>
</evidence>
<dbReference type="GO" id="GO:1990811">
    <property type="term" value="C:MWP complex"/>
    <property type="evidence" value="ECO:0007669"/>
    <property type="project" value="TreeGrafter"/>
</dbReference>
<reference evidence="2 3" key="1">
    <citation type="journal article" date="2018" name="Front. Microbiol.">
        <title>Prospects for Fungal Bioremediation of Acidic Radioactive Waste Sites: Characterization and Genome Sequence of Rhodotorula taiwanensis MD1149.</title>
        <authorList>
            <person name="Tkavc R."/>
            <person name="Matrosova V.Y."/>
            <person name="Grichenko O.E."/>
            <person name="Gostincar C."/>
            <person name="Volpe R.P."/>
            <person name="Klimenkova P."/>
            <person name="Gaidamakova E.K."/>
            <person name="Zhou C.E."/>
            <person name="Stewart B.J."/>
            <person name="Lyman M.G."/>
            <person name="Malfatti S.A."/>
            <person name="Rubinfeld B."/>
            <person name="Courtot M."/>
            <person name="Singh J."/>
            <person name="Dalgard C.L."/>
            <person name="Hamilton T."/>
            <person name="Frey K.G."/>
            <person name="Gunde-Cimerman N."/>
            <person name="Dugan L."/>
            <person name="Daly M.J."/>
        </authorList>
    </citation>
    <scope>NUCLEOTIDE SEQUENCE [LARGE SCALE GENOMIC DNA]</scope>
    <source>
        <strain evidence="2 3">MD1149</strain>
    </source>
</reference>
<protein>
    <submittedName>
        <fullName evidence="2">Uncharacterized protein</fullName>
    </submittedName>
</protein>